<sequence>MLPEASVGVPAHRGGLLVRQPALTVGVVQIIARPSGLDVELIARRGVPGPPAARHLLPPYDEGVDLRVGRLDDTGRARWEYGSVASDGATWRTRTRFPTTYDQFELVLAWPEIGFAEFTTVLPLPGRDEVERGCASVWQAPVFMAPVPAGVRRRPAAGFLDTPPLENGRICARPRVLAREQDGVVVLTRLTEVGGVLSMAVESHSRVRLPVGTIGPWGATIAVLRDRDAVVLDPYEGEAGDHFASGEFVLPRPPGQVLDLVVSWPAVGLAGVRATIPLEP</sequence>
<gene>
    <name evidence="1" type="ORF">BKA14_001852</name>
</gene>
<protein>
    <submittedName>
        <fullName evidence="1">Uncharacterized protein</fullName>
    </submittedName>
</protein>
<dbReference type="RefSeq" id="WP_184950494.1">
    <property type="nucleotide sequence ID" value="NZ_BOMC01000004.1"/>
</dbReference>
<dbReference type="EMBL" id="JACHMF010000001">
    <property type="protein sequence ID" value="MBB4691704.1"/>
    <property type="molecule type" value="Genomic_DNA"/>
</dbReference>
<comment type="caution">
    <text evidence="1">The sequence shown here is derived from an EMBL/GenBank/DDBJ whole genome shotgun (WGS) entry which is preliminary data.</text>
</comment>
<name>A0A7W7G0L3_9ACTN</name>
<evidence type="ECO:0000313" key="1">
    <source>
        <dbReference type="EMBL" id="MBB4691704.1"/>
    </source>
</evidence>
<organism evidence="1 2">
    <name type="scientific">Paractinoplanes abujensis</name>
    <dbReference type="NCBI Taxonomy" id="882441"/>
    <lineage>
        <taxon>Bacteria</taxon>
        <taxon>Bacillati</taxon>
        <taxon>Actinomycetota</taxon>
        <taxon>Actinomycetes</taxon>
        <taxon>Micromonosporales</taxon>
        <taxon>Micromonosporaceae</taxon>
        <taxon>Paractinoplanes</taxon>
    </lineage>
</organism>
<reference evidence="1 2" key="1">
    <citation type="submission" date="2020-08" db="EMBL/GenBank/DDBJ databases">
        <title>Sequencing the genomes of 1000 actinobacteria strains.</title>
        <authorList>
            <person name="Klenk H.-P."/>
        </authorList>
    </citation>
    <scope>NUCLEOTIDE SEQUENCE [LARGE SCALE GENOMIC DNA]</scope>
    <source>
        <strain evidence="1 2">DSM 45518</strain>
    </source>
</reference>
<accession>A0A7W7G0L3</accession>
<proteinExistence type="predicted"/>
<evidence type="ECO:0000313" key="2">
    <source>
        <dbReference type="Proteomes" id="UP000542742"/>
    </source>
</evidence>
<keyword evidence="2" id="KW-1185">Reference proteome</keyword>
<dbReference type="Proteomes" id="UP000542742">
    <property type="component" value="Unassembled WGS sequence"/>
</dbReference>
<dbReference type="AlphaFoldDB" id="A0A7W7G0L3"/>